<feature type="compositionally biased region" description="Low complexity" evidence="1">
    <location>
        <begin position="364"/>
        <end position="379"/>
    </location>
</feature>
<evidence type="ECO:0000256" key="1">
    <source>
        <dbReference type="SAM" id="MobiDB-lite"/>
    </source>
</evidence>
<dbReference type="PANTHER" id="PTHR10963">
    <property type="entry name" value="GLYCOSYL HYDROLASE-RELATED"/>
    <property type="match status" value="1"/>
</dbReference>
<dbReference type="InterPro" id="IPR000757">
    <property type="entry name" value="Beta-glucanase-like"/>
</dbReference>
<name>A0AA38RK74_9PEZI</name>
<dbReference type="CDD" id="cd02181">
    <property type="entry name" value="GH16_fungal_Lam16A_glucanase"/>
    <property type="match status" value="1"/>
</dbReference>
<evidence type="ECO:0000313" key="5">
    <source>
        <dbReference type="Proteomes" id="UP001174694"/>
    </source>
</evidence>
<evidence type="ECO:0000313" key="4">
    <source>
        <dbReference type="EMBL" id="KAJ9150207.1"/>
    </source>
</evidence>
<evidence type="ECO:0000259" key="3">
    <source>
        <dbReference type="PROSITE" id="PS51762"/>
    </source>
</evidence>
<dbReference type="PROSITE" id="PS51762">
    <property type="entry name" value="GH16_2"/>
    <property type="match status" value="1"/>
</dbReference>
<dbReference type="InterPro" id="IPR013320">
    <property type="entry name" value="ConA-like_dom_sf"/>
</dbReference>
<dbReference type="AlphaFoldDB" id="A0AA38RK74"/>
<dbReference type="SMART" id="SM00321">
    <property type="entry name" value="WSC"/>
    <property type="match status" value="1"/>
</dbReference>
<keyword evidence="5" id="KW-1185">Reference proteome</keyword>
<comment type="caution">
    <text evidence="4">The sequence shown here is derived from an EMBL/GenBank/DDBJ whole genome shotgun (WGS) entry which is preliminary data.</text>
</comment>
<proteinExistence type="predicted"/>
<feature type="domain" description="GH16" evidence="3">
    <location>
        <begin position="8"/>
        <end position="293"/>
    </location>
</feature>
<gene>
    <name evidence="4" type="ORF">NKR23_g3772</name>
</gene>
<feature type="region of interest" description="Disordered" evidence="1">
    <location>
        <begin position="364"/>
        <end position="383"/>
    </location>
</feature>
<dbReference type="Proteomes" id="UP001174694">
    <property type="component" value="Unassembled WGS sequence"/>
</dbReference>
<dbReference type="GO" id="GO:0009251">
    <property type="term" value="P:glucan catabolic process"/>
    <property type="evidence" value="ECO:0007669"/>
    <property type="project" value="TreeGrafter"/>
</dbReference>
<dbReference type="InterPro" id="IPR002889">
    <property type="entry name" value="WSC_carb-bd"/>
</dbReference>
<dbReference type="SUPFAM" id="SSF49899">
    <property type="entry name" value="Concanavalin A-like lectins/glucanases"/>
    <property type="match status" value="1"/>
</dbReference>
<sequence>MSAYSLSVSYTGLDLVNGFNWYNGSDLSNGFVSYQSREDALAKDLWSVDSSTGAVTLRVDDTNVYAADGSEGKRPSIRIESIQAVERGLIIGDFAHMPGSVCGSWPAFWMYGPDWPDNGELDIIEGANTAQVNLISAHTLEGCTLPASGDFTGTQGSTDCTSPGNNGNIGCNYVPPSTDTSSYGDSFNAIGGGIYAVEWTDDTIKVWHFPRNAIPVDIVLKVPDPSGWGEPEALFGGSTCDVDTFFNDMSIVLTMDLCGDYAGNVWGVTDTCDTSTGSDTCVEWVAGHPEALANVFWEINSIDVYTKPESASSSSAAVSSTSSAAHSTRSGLFANSSTSSGSLSTSAAAASSTPVGLTSAPISGSASLTSTAPTTSGTGVPDRDPLTVGDFVYLGCFGSSSSYPTFNEASTSNSMTVETCVSLCASNRYAGVFDTTCYCADSLDPATSALADQDQCNTPCPGNPAEYCGGLASVSTSQAANATGGASSNSSESSLISRLLRRDAPNSILLTVYGNVAAIQPVPPPAPGLGAGGEDTTTVTATNLITLTTTVTYTTVCATNPASLETRTYATIVVVEDCGCAHQTYPAVAMATVVQACAACGASGESSVTLTVPSGLVAVGAAAVTETGAAGVAAAGATATGAVVVVGGGTAAANASVPVATATGTAGTGVVVAGAPGMGKEIAGVLAAGTFVLGLALLL</sequence>
<dbReference type="Gene3D" id="2.60.120.200">
    <property type="match status" value="1"/>
</dbReference>
<accession>A0AA38RK74</accession>
<evidence type="ECO:0000259" key="2">
    <source>
        <dbReference type="PROSITE" id="PS51212"/>
    </source>
</evidence>
<dbReference type="Pfam" id="PF01822">
    <property type="entry name" value="WSC"/>
    <property type="match status" value="1"/>
</dbReference>
<dbReference type="PANTHER" id="PTHR10963:SF24">
    <property type="entry name" value="GLYCOSIDASE C21B10.07-RELATED"/>
    <property type="match status" value="1"/>
</dbReference>
<feature type="domain" description="WSC" evidence="2">
    <location>
        <begin position="390"/>
        <end position="480"/>
    </location>
</feature>
<dbReference type="EMBL" id="JANBVO010000008">
    <property type="protein sequence ID" value="KAJ9150207.1"/>
    <property type="molecule type" value="Genomic_DNA"/>
</dbReference>
<dbReference type="Pfam" id="PF26113">
    <property type="entry name" value="GH16_XgeA"/>
    <property type="match status" value="1"/>
</dbReference>
<dbReference type="PROSITE" id="PS51212">
    <property type="entry name" value="WSC"/>
    <property type="match status" value="1"/>
</dbReference>
<organism evidence="4 5">
    <name type="scientific">Pleurostoma richardsiae</name>
    <dbReference type="NCBI Taxonomy" id="41990"/>
    <lineage>
        <taxon>Eukaryota</taxon>
        <taxon>Fungi</taxon>
        <taxon>Dikarya</taxon>
        <taxon>Ascomycota</taxon>
        <taxon>Pezizomycotina</taxon>
        <taxon>Sordariomycetes</taxon>
        <taxon>Sordariomycetidae</taxon>
        <taxon>Calosphaeriales</taxon>
        <taxon>Pleurostomataceae</taxon>
        <taxon>Pleurostoma</taxon>
    </lineage>
</organism>
<protein>
    <submittedName>
        <fullName evidence="4">Mixed-linked glucanase</fullName>
    </submittedName>
</protein>
<dbReference type="GO" id="GO:0004553">
    <property type="term" value="F:hydrolase activity, hydrolyzing O-glycosyl compounds"/>
    <property type="evidence" value="ECO:0007669"/>
    <property type="project" value="InterPro"/>
</dbReference>
<reference evidence="4" key="1">
    <citation type="submission" date="2022-07" db="EMBL/GenBank/DDBJ databases">
        <title>Fungi with potential for degradation of polypropylene.</title>
        <authorList>
            <person name="Gostincar C."/>
        </authorList>
    </citation>
    <scope>NUCLEOTIDE SEQUENCE</scope>
    <source>
        <strain evidence="4">EXF-13308</strain>
    </source>
</reference>
<dbReference type="InterPro" id="IPR050546">
    <property type="entry name" value="Glycosyl_Hydrlase_16"/>
</dbReference>